<evidence type="ECO:0000313" key="1">
    <source>
        <dbReference type="EMBL" id="QZA07535.1"/>
    </source>
</evidence>
<proteinExistence type="predicted"/>
<accession>A0A9X7ZG54</accession>
<protein>
    <submittedName>
        <fullName evidence="1">Uncharacterized protein</fullName>
    </submittedName>
</protein>
<sequence>MRTTQHRIAPALGAAAGALLTAGFLSVGVAGADEIYFVPNPYTSRPSEVAGNTPYSPTVVTGTEEWNPYIVDTQRIDYDTVLSGLDTHTASAFFTNDILAIDGGVTIDLMNFGGGWENEWLETPLTGIGGADLLISPFGDFQLWGPADVFNT</sequence>
<name>A0A9X7ZG54_9MYCO</name>
<dbReference type="Proteomes" id="UP000825008">
    <property type="component" value="Chromosome"/>
</dbReference>
<dbReference type="KEGG" id="mher:K3U94_21845"/>
<gene>
    <name evidence="1" type="ORF">K3U94_21845</name>
</gene>
<reference evidence="1" key="1">
    <citation type="submission" date="2021-08" db="EMBL/GenBank/DDBJ databases">
        <title>Whole genome sequencing of non-tuberculosis mycobacteria type-strains.</title>
        <authorList>
            <person name="Igarashi Y."/>
            <person name="Osugi A."/>
            <person name="Mitarai S."/>
        </authorList>
    </citation>
    <scope>NUCLEOTIDE SEQUENCE</scope>
    <source>
        <strain evidence="1">JCM 30995</strain>
    </source>
</reference>
<dbReference type="AlphaFoldDB" id="A0A9X7ZG54"/>
<organism evidence="1 2">
    <name type="scientific">Mycolicibacter heraklionensis</name>
    <dbReference type="NCBI Taxonomy" id="512402"/>
    <lineage>
        <taxon>Bacteria</taxon>
        <taxon>Bacillati</taxon>
        <taxon>Actinomycetota</taxon>
        <taxon>Actinomycetes</taxon>
        <taxon>Mycobacteriales</taxon>
        <taxon>Mycobacteriaceae</taxon>
        <taxon>Mycolicibacter</taxon>
    </lineage>
</organism>
<dbReference type="EMBL" id="CP080997">
    <property type="protein sequence ID" value="QZA07535.1"/>
    <property type="molecule type" value="Genomic_DNA"/>
</dbReference>
<evidence type="ECO:0000313" key="2">
    <source>
        <dbReference type="Proteomes" id="UP000825008"/>
    </source>
</evidence>
<dbReference type="RefSeq" id="WP_220695005.1">
    <property type="nucleotide sequence ID" value="NZ_CP080997.1"/>
</dbReference>